<sequence length="644" mass="73929">MCENEATLLRKKFPTKTALATEIINLQAILSLPKSTEAFLSDVHGEYDAFQHVLRNGSGNVKLKIQDLFAGRMTEQSISHFAFLIYYPSERLKVIRQRYQHHNDLCQWYLDTFQRLIELLHFVSTKYTRSKLRKALSPKFAYITEELLYADNNNSDKLQYYQQITENIISLGQADAFIISTCHSIQRLVVDHLHMVGDIYDRGPHPEKIVERLMRYHSLDIQWGNHDILWLGAVSGSQLCLANLLRICARYNNLSIIEDAYGINLRHLALFAAAHYQDNPAFRPHMMRSEKPLTAPEQLQITQIQQAISIIQFKLEGQAIARRPEFNMAHRALLDKIDYKKNTIDLAGKTYKLTNPCFQTIDPAKPYELLPEERLLIDQLSEAFQNSDKLHQHMAFLMEKGHMYLAYNGNLLFHGCMPVDAKGNFEGLQIDGKTYVGKELLSAFEDNLRQSFAEPKAKTDLATDLLWYLWTGPRSPLFGKHEMTTFERYFVTDKDTHFEKPNAYYHLRQQRWFVEKLLTEFGLDPDNGHVINGHTPVKKGQSPIMAETKMLVIDGGFSKPYHATTGIGGYTLLFNSYGMQLVTHQPFTSRDDAIANMTDIISTKRVIDQVVQRKRVAQTDIGAQLQHQVTLLKNLLAEATESNG</sequence>
<dbReference type="Proteomes" id="UP000051461">
    <property type="component" value="Unassembled WGS sequence"/>
</dbReference>
<dbReference type="EC" id="3.1.3.11" evidence="4"/>
<comment type="catalytic activity">
    <reaction evidence="4">
        <text>beta-D-fructose 1,6-bisphosphate + H2O = beta-D-fructose 6-phosphate + phosphate</text>
        <dbReference type="Rhea" id="RHEA:11064"/>
        <dbReference type="ChEBI" id="CHEBI:15377"/>
        <dbReference type="ChEBI" id="CHEBI:32966"/>
        <dbReference type="ChEBI" id="CHEBI:43474"/>
        <dbReference type="ChEBI" id="CHEBI:57634"/>
        <dbReference type="EC" id="3.1.3.11"/>
    </reaction>
</comment>
<evidence type="ECO:0000313" key="5">
    <source>
        <dbReference type="EMBL" id="KRK34676.1"/>
    </source>
</evidence>
<accession>A0A0R1GSE9</accession>
<dbReference type="UniPathway" id="UPA00138"/>
<keyword evidence="6" id="KW-1185">Reference proteome</keyword>
<evidence type="ECO:0000256" key="2">
    <source>
        <dbReference type="ARBA" id="ARBA00023211"/>
    </source>
</evidence>
<protein>
    <recommendedName>
        <fullName evidence="4">Fructose-1,6-bisphosphatase class 3</fullName>
        <shortName evidence="4">FBPase class 3</shortName>
        <ecNumber evidence="4">3.1.3.11</ecNumber>
    </recommendedName>
    <alternativeName>
        <fullName evidence="4">D-fructose-1,6-bisphosphate 1-phosphohydrolase class 3</fullName>
    </alternativeName>
</protein>
<dbReference type="PATRIC" id="fig|1423726.3.peg.446"/>
<dbReference type="HAMAP" id="MF_01854">
    <property type="entry name" value="FBPase_class3"/>
    <property type="match status" value="1"/>
</dbReference>
<gene>
    <name evidence="4" type="primary">fbp</name>
    <name evidence="5" type="ORF">FC07_GL000430</name>
</gene>
<dbReference type="InterPro" id="IPR029052">
    <property type="entry name" value="Metallo-depent_PP-like"/>
</dbReference>
<comment type="cofactor">
    <cofactor evidence="4">
        <name>Mn(2+)</name>
        <dbReference type="ChEBI" id="CHEBI:29035"/>
    </cofactor>
</comment>
<dbReference type="AlphaFoldDB" id="A0A0R1GSE9"/>
<comment type="similarity">
    <text evidence="4">Belongs to the FBPase class 3 family.</text>
</comment>
<evidence type="ECO:0000256" key="1">
    <source>
        <dbReference type="ARBA" id="ARBA00022801"/>
    </source>
</evidence>
<organism evidence="5 6">
    <name type="scientific">Loigolactobacillus bifermentans DSM 20003</name>
    <dbReference type="NCBI Taxonomy" id="1423726"/>
    <lineage>
        <taxon>Bacteria</taxon>
        <taxon>Bacillati</taxon>
        <taxon>Bacillota</taxon>
        <taxon>Bacilli</taxon>
        <taxon>Lactobacillales</taxon>
        <taxon>Lactobacillaceae</taxon>
        <taxon>Loigolactobacillus</taxon>
    </lineage>
</organism>
<comment type="caution">
    <text evidence="5">The sequence shown here is derived from an EMBL/GenBank/DDBJ whole genome shotgun (WGS) entry which is preliminary data.</text>
</comment>
<keyword evidence="2 4" id="KW-0464">Manganese</keyword>
<dbReference type="Gene3D" id="3.60.21.10">
    <property type="match status" value="1"/>
</dbReference>
<dbReference type="SUPFAM" id="SSF56300">
    <property type="entry name" value="Metallo-dependent phosphatases"/>
    <property type="match status" value="2"/>
</dbReference>
<reference evidence="5 6" key="1">
    <citation type="journal article" date="2015" name="Genome Announc.">
        <title>Expanding the biotechnology potential of lactobacilli through comparative genomics of 213 strains and associated genera.</title>
        <authorList>
            <person name="Sun Z."/>
            <person name="Harris H.M."/>
            <person name="McCann A."/>
            <person name="Guo C."/>
            <person name="Argimon S."/>
            <person name="Zhang W."/>
            <person name="Yang X."/>
            <person name="Jeffery I.B."/>
            <person name="Cooney J.C."/>
            <person name="Kagawa T.F."/>
            <person name="Liu W."/>
            <person name="Song Y."/>
            <person name="Salvetti E."/>
            <person name="Wrobel A."/>
            <person name="Rasinkangas P."/>
            <person name="Parkhill J."/>
            <person name="Rea M.C."/>
            <person name="O'Sullivan O."/>
            <person name="Ritari J."/>
            <person name="Douillard F.P."/>
            <person name="Paul Ross R."/>
            <person name="Yang R."/>
            <person name="Briner A.E."/>
            <person name="Felis G.E."/>
            <person name="de Vos W.M."/>
            <person name="Barrangou R."/>
            <person name="Klaenhammer T.R."/>
            <person name="Caufield P.W."/>
            <person name="Cui Y."/>
            <person name="Zhang H."/>
            <person name="O'Toole P.W."/>
        </authorList>
    </citation>
    <scope>NUCLEOTIDE SEQUENCE [LARGE SCALE GENOMIC DNA]</scope>
    <source>
        <strain evidence="5 6">DSM 20003</strain>
    </source>
</reference>
<comment type="pathway">
    <text evidence="4">Carbohydrate biosynthesis; gluconeogenesis.</text>
</comment>
<proteinExistence type="inferred from homology"/>
<dbReference type="Pfam" id="PF06874">
    <property type="entry name" value="FBPase_2"/>
    <property type="match status" value="1"/>
</dbReference>
<evidence type="ECO:0000256" key="3">
    <source>
        <dbReference type="ARBA" id="ARBA00023277"/>
    </source>
</evidence>
<dbReference type="OrthoDB" id="9779903at2"/>
<keyword evidence="3 4" id="KW-0119">Carbohydrate metabolism</keyword>
<dbReference type="STRING" id="1423726.FC07_GL000430"/>
<keyword evidence="1 4" id="KW-0378">Hydrolase</keyword>
<evidence type="ECO:0000313" key="6">
    <source>
        <dbReference type="Proteomes" id="UP000051461"/>
    </source>
</evidence>
<dbReference type="InterPro" id="IPR009164">
    <property type="entry name" value="FBPtase_class3"/>
</dbReference>
<dbReference type="PIRSF" id="PIRSF000906">
    <property type="entry name" value="FBPtase_Bacill"/>
    <property type="match status" value="1"/>
</dbReference>
<name>A0A0R1GSE9_9LACO</name>
<dbReference type="EMBL" id="AZDA01000090">
    <property type="protein sequence ID" value="KRK34676.1"/>
    <property type="molecule type" value="Genomic_DNA"/>
</dbReference>
<dbReference type="RefSeq" id="WP_057904935.1">
    <property type="nucleotide sequence ID" value="NZ_AZDA01000090.1"/>
</dbReference>
<dbReference type="GO" id="GO:0006094">
    <property type="term" value="P:gluconeogenesis"/>
    <property type="evidence" value="ECO:0007669"/>
    <property type="project" value="UniProtKB-UniRule"/>
</dbReference>
<evidence type="ECO:0000256" key="4">
    <source>
        <dbReference type="HAMAP-Rule" id="MF_01854"/>
    </source>
</evidence>
<dbReference type="GO" id="GO:0042132">
    <property type="term" value="F:fructose 1,6-bisphosphate 1-phosphatase activity"/>
    <property type="evidence" value="ECO:0007669"/>
    <property type="project" value="UniProtKB-UniRule"/>
</dbReference>